<dbReference type="EMBL" id="QMDX01000009">
    <property type="protein sequence ID" value="TSD10004.1"/>
    <property type="molecule type" value="Genomic_DNA"/>
</dbReference>
<sequence>MSARSTGTSMQAARIALEIPAEHLHPMHQFVCESPAIDRETILERDASGETTTLLLHVAGDRQRYERTIDGVPEVAEWTTTAAQEGFYVYVRTELRTREQQYRQALDRDAVLVVPPVELRSDRTVRQTMVGHSDALSAAIDALPDTVDVEVLRTGTYDRASGAQVSERQREALAAAWDVGYYEVPREGDIEAVAGELDCASSTASDLLRRAERRVVAATLDERA</sequence>
<dbReference type="InterPro" id="IPR007050">
    <property type="entry name" value="HTH_bacterioopsin"/>
</dbReference>
<evidence type="ECO:0000256" key="1">
    <source>
        <dbReference type="ARBA" id="ARBA00023015"/>
    </source>
</evidence>
<accession>A0A554MY08</accession>
<feature type="domain" description="HTH bat-type" evidence="3">
    <location>
        <begin position="166"/>
        <end position="216"/>
    </location>
</feature>
<dbReference type="Pfam" id="PF04967">
    <property type="entry name" value="HTH_10"/>
    <property type="match status" value="1"/>
</dbReference>
<dbReference type="InterPro" id="IPR056493">
    <property type="entry name" value="HVO_0513_N"/>
</dbReference>
<protein>
    <submittedName>
        <fullName evidence="5">Bacterio-opsin activator</fullName>
    </submittedName>
</protein>
<evidence type="ECO:0000259" key="4">
    <source>
        <dbReference type="Pfam" id="PF24278"/>
    </source>
</evidence>
<evidence type="ECO:0000313" key="5">
    <source>
        <dbReference type="EMBL" id="TSD10004.1"/>
    </source>
</evidence>
<proteinExistence type="predicted"/>
<dbReference type="InParanoid" id="A0A554MY08"/>
<keyword evidence="1" id="KW-0805">Transcription regulation</keyword>
<dbReference type="Pfam" id="PF24278">
    <property type="entry name" value="HVO_0513_N"/>
    <property type="match status" value="1"/>
</dbReference>
<comment type="caution">
    <text evidence="5">The sequence shown here is derived from an EMBL/GenBank/DDBJ whole genome shotgun (WGS) entry which is preliminary data.</text>
</comment>
<dbReference type="PANTHER" id="PTHR34236">
    <property type="entry name" value="DIMETHYL SULFOXIDE REDUCTASE TRANSCRIPTIONAL ACTIVATOR"/>
    <property type="match status" value="1"/>
</dbReference>
<keyword evidence="6" id="KW-1185">Reference proteome</keyword>
<dbReference type="PANTHER" id="PTHR34236:SF1">
    <property type="entry name" value="DIMETHYL SULFOXIDE REDUCTASE TRANSCRIPTIONAL ACTIVATOR"/>
    <property type="match status" value="1"/>
</dbReference>
<name>A0A554MY08_9EURY</name>
<keyword evidence="2" id="KW-0804">Transcription</keyword>
<organism evidence="5 6">
    <name type="scientific">Haloglomus irregulare</name>
    <dbReference type="NCBI Taxonomy" id="2234134"/>
    <lineage>
        <taxon>Archaea</taxon>
        <taxon>Methanobacteriati</taxon>
        <taxon>Methanobacteriota</taxon>
        <taxon>Stenosarchaea group</taxon>
        <taxon>Halobacteria</taxon>
        <taxon>Halobacteriales</taxon>
        <taxon>Natronomonadaceae</taxon>
        <taxon>Haloglomus</taxon>
    </lineage>
</organism>
<dbReference type="Proteomes" id="UP000319894">
    <property type="component" value="Unassembled WGS sequence"/>
</dbReference>
<gene>
    <name evidence="5" type="ORF">DP107_13530</name>
</gene>
<evidence type="ECO:0000313" key="6">
    <source>
        <dbReference type="Proteomes" id="UP000319894"/>
    </source>
</evidence>
<reference evidence="5 6" key="1">
    <citation type="submission" date="2018-06" db="EMBL/GenBank/DDBJ databases">
        <title>Natronomonas sp. F16-60 a new haloarchaeon isolated from a solar saltern of Isla Cristina, Huelva, Spain.</title>
        <authorList>
            <person name="Duran-Viseras A."/>
            <person name="Sanchez-Porro C."/>
            <person name="Ventosa A."/>
        </authorList>
    </citation>
    <scope>NUCLEOTIDE SEQUENCE [LARGE SCALE GENOMIC DNA]</scope>
    <source>
        <strain evidence="5 6">F16-60</strain>
    </source>
</reference>
<dbReference type="AlphaFoldDB" id="A0A554MY08"/>
<feature type="domain" description="HVO-0513-like N-terminal" evidence="4">
    <location>
        <begin position="25"/>
        <end position="157"/>
    </location>
</feature>
<evidence type="ECO:0000256" key="2">
    <source>
        <dbReference type="ARBA" id="ARBA00023163"/>
    </source>
</evidence>
<evidence type="ECO:0000259" key="3">
    <source>
        <dbReference type="Pfam" id="PF04967"/>
    </source>
</evidence>